<keyword evidence="2" id="KW-1185">Reference proteome</keyword>
<proteinExistence type="predicted"/>
<sequence>MPQKNTKQKRLERLLRSQDSTPEQIWDAFTDHMKSTKEYHNRRSNRDEISKEEHYETIKSLDKLEFQVKGLINQEL</sequence>
<evidence type="ECO:0000313" key="2">
    <source>
        <dbReference type="Proteomes" id="UP000789901"/>
    </source>
</evidence>
<comment type="caution">
    <text evidence="1">The sequence shown here is derived from an EMBL/GenBank/DDBJ whole genome shotgun (WGS) entry which is preliminary data.</text>
</comment>
<accession>A0ABN7VJF0</accession>
<feature type="non-terminal residue" evidence="1">
    <location>
        <position position="76"/>
    </location>
</feature>
<name>A0ABN7VJF0_GIGMA</name>
<gene>
    <name evidence="1" type="ORF">GMARGA_LOCUS19273</name>
</gene>
<reference evidence="1 2" key="1">
    <citation type="submission" date="2021-06" db="EMBL/GenBank/DDBJ databases">
        <authorList>
            <person name="Kallberg Y."/>
            <person name="Tangrot J."/>
            <person name="Rosling A."/>
        </authorList>
    </citation>
    <scope>NUCLEOTIDE SEQUENCE [LARGE SCALE GENOMIC DNA]</scope>
    <source>
        <strain evidence="1 2">120-4 pot B 10/14</strain>
    </source>
</reference>
<protein>
    <submittedName>
        <fullName evidence="1">21134_t:CDS:1</fullName>
    </submittedName>
</protein>
<organism evidence="1 2">
    <name type="scientific">Gigaspora margarita</name>
    <dbReference type="NCBI Taxonomy" id="4874"/>
    <lineage>
        <taxon>Eukaryota</taxon>
        <taxon>Fungi</taxon>
        <taxon>Fungi incertae sedis</taxon>
        <taxon>Mucoromycota</taxon>
        <taxon>Glomeromycotina</taxon>
        <taxon>Glomeromycetes</taxon>
        <taxon>Diversisporales</taxon>
        <taxon>Gigasporaceae</taxon>
        <taxon>Gigaspora</taxon>
    </lineage>
</organism>
<dbReference type="Proteomes" id="UP000789901">
    <property type="component" value="Unassembled WGS sequence"/>
</dbReference>
<evidence type="ECO:0000313" key="1">
    <source>
        <dbReference type="EMBL" id="CAG8777618.1"/>
    </source>
</evidence>
<dbReference type="EMBL" id="CAJVQB010015957">
    <property type="protein sequence ID" value="CAG8777618.1"/>
    <property type="molecule type" value="Genomic_DNA"/>
</dbReference>